<evidence type="ECO:0000313" key="5">
    <source>
        <dbReference type="Proteomes" id="UP000252631"/>
    </source>
</evidence>
<dbReference type="InterPro" id="IPR011006">
    <property type="entry name" value="CheY-like_superfamily"/>
</dbReference>
<evidence type="ECO:0000313" key="6">
    <source>
        <dbReference type="Proteomes" id="UP000256343"/>
    </source>
</evidence>
<evidence type="ECO:0000256" key="1">
    <source>
        <dbReference type="PROSITE-ProRule" id="PRU00169"/>
    </source>
</evidence>
<dbReference type="Pfam" id="PF00072">
    <property type="entry name" value="Response_reg"/>
    <property type="match status" value="1"/>
</dbReference>
<dbReference type="PROSITE" id="PS50110">
    <property type="entry name" value="RESPONSE_REGULATORY"/>
    <property type="match status" value="1"/>
</dbReference>
<dbReference type="EMBL" id="QRDT01000011">
    <property type="protein sequence ID" value="RED33270.1"/>
    <property type="molecule type" value="Genomic_DNA"/>
</dbReference>
<sequence length="145" mass="15096">MIATDRSLQLVGEACSGSEALQGAVATAPDVLVLDICMPGLNGFEVARSFLAAHPRSAVVFLTVLDDQVLLRRAAESGVAGFVLKRSATDHLVSAIQIVAAGGSYVDSTLGAAGPPAIQAGRSATRRSALDRLAERIAALWRRRT</sequence>
<evidence type="ECO:0000313" key="4">
    <source>
        <dbReference type="EMBL" id="SSW91346.1"/>
    </source>
</evidence>
<gene>
    <name evidence="3" type="ORF">BJ125_111107</name>
    <name evidence="4" type="ORF">SAMN05892882_111107</name>
</gene>
<evidence type="ECO:0000313" key="3">
    <source>
        <dbReference type="EMBL" id="RED33270.1"/>
    </source>
</evidence>
<dbReference type="SUPFAM" id="SSF52172">
    <property type="entry name" value="CheY-like"/>
    <property type="match status" value="1"/>
</dbReference>
<dbReference type="PANTHER" id="PTHR45566:SF2">
    <property type="entry name" value="NARL SUBFAMILY"/>
    <property type="match status" value="1"/>
</dbReference>
<dbReference type="EMBL" id="UFQQ01000011">
    <property type="protein sequence ID" value="SSW91346.1"/>
    <property type="molecule type" value="Genomic_DNA"/>
</dbReference>
<dbReference type="Gene3D" id="3.40.50.2300">
    <property type="match status" value="1"/>
</dbReference>
<dbReference type="SMART" id="SM00448">
    <property type="entry name" value="REC"/>
    <property type="match status" value="1"/>
</dbReference>
<dbReference type="Proteomes" id="UP000256343">
    <property type="component" value="Unassembled WGS sequence"/>
</dbReference>
<keyword evidence="1" id="KW-0597">Phosphoprotein</keyword>
<organism evidence="4 5">
    <name type="scientific">Rhodopseudomonas pentothenatexigens</name>
    <dbReference type="NCBI Taxonomy" id="999699"/>
    <lineage>
        <taxon>Bacteria</taxon>
        <taxon>Pseudomonadati</taxon>
        <taxon>Pseudomonadota</taxon>
        <taxon>Alphaproteobacteria</taxon>
        <taxon>Hyphomicrobiales</taxon>
        <taxon>Nitrobacteraceae</taxon>
        <taxon>Rhodopseudomonas</taxon>
    </lineage>
</organism>
<name>A0A336JSS0_9BRAD</name>
<reference evidence="4 5" key="1">
    <citation type="submission" date="2017-08" db="EMBL/GenBank/DDBJ databases">
        <authorList>
            <person name="de Groot N.N."/>
        </authorList>
    </citation>
    <scope>NUCLEOTIDE SEQUENCE [LARGE SCALE GENOMIC DNA]</scope>
    <source>
        <strain evidence="4 5">JA575</strain>
    </source>
</reference>
<feature type="domain" description="Response regulatory" evidence="2">
    <location>
        <begin position="1"/>
        <end position="100"/>
    </location>
</feature>
<reference evidence="3 6" key="2">
    <citation type="submission" date="2018-07" db="EMBL/GenBank/DDBJ databases">
        <title>Genomic Encyclopedia of Archaeal and Bacterial Type Strains, Phase II (KMG-II): from individual species to whole genera.</title>
        <authorList>
            <person name="Goeker M."/>
        </authorList>
    </citation>
    <scope>NUCLEOTIDE SEQUENCE [LARGE SCALE GENOMIC DNA]</scope>
    <source>
        <strain evidence="3 6">JA575</strain>
    </source>
</reference>
<accession>A0A336JSS0</accession>
<dbReference type="AlphaFoldDB" id="A0A336JSS0"/>
<dbReference type="Proteomes" id="UP000252631">
    <property type="component" value="Unassembled WGS sequence"/>
</dbReference>
<evidence type="ECO:0000259" key="2">
    <source>
        <dbReference type="PROSITE" id="PS50110"/>
    </source>
</evidence>
<keyword evidence="6" id="KW-1185">Reference proteome</keyword>
<dbReference type="InterPro" id="IPR058245">
    <property type="entry name" value="NreC/VraR/RcsB-like_REC"/>
</dbReference>
<protein>
    <submittedName>
        <fullName evidence="4">Response regulator receiver domain-containing protein</fullName>
    </submittedName>
</protein>
<feature type="modified residue" description="4-aspartylphosphate" evidence="1">
    <location>
        <position position="35"/>
    </location>
</feature>
<dbReference type="InterPro" id="IPR051015">
    <property type="entry name" value="EvgA-like"/>
</dbReference>
<dbReference type="CDD" id="cd17535">
    <property type="entry name" value="REC_NarL-like"/>
    <property type="match status" value="1"/>
</dbReference>
<dbReference type="PANTHER" id="PTHR45566">
    <property type="entry name" value="HTH-TYPE TRANSCRIPTIONAL REGULATOR YHJB-RELATED"/>
    <property type="match status" value="1"/>
</dbReference>
<proteinExistence type="predicted"/>
<dbReference type="InterPro" id="IPR001789">
    <property type="entry name" value="Sig_transdc_resp-reg_receiver"/>
</dbReference>
<dbReference type="GO" id="GO:0000160">
    <property type="term" value="P:phosphorelay signal transduction system"/>
    <property type="evidence" value="ECO:0007669"/>
    <property type="project" value="InterPro"/>
</dbReference>